<evidence type="ECO:0000313" key="9">
    <source>
        <dbReference type="Proteomes" id="UP000887013"/>
    </source>
</evidence>
<evidence type="ECO:0000313" key="8">
    <source>
        <dbReference type="EMBL" id="GFT46527.1"/>
    </source>
</evidence>
<dbReference type="InterPro" id="IPR029055">
    <property type="entry name" value="Ntn_hydrolases_N"/>
</dbReference>
<dbReference type="FunFam" id="3.60.20.10:FF:000007">
    <property type="entry name" value="Proteasome subunit alpha type"/>
    <property type="match status" value="1"/>
</dbReference>
<evidence type="ECO:0000259" key="7">
    <source>
        <dbReference type="PROSITE" id="PS00388"/>
    </source>
</evidence>
<dbReference type="InterPro" id="IPR023332">
    <property type="entry name" value="Proteasome_alpha-type"/>
</dbReference>
<dbReference type="InterPro" id="IPR050115">
    <property type="entry name" value="Proteasome_alpha"/>
</dbReference>
<evidence type="ECO:0000256" key="4">
    <source>
        <dbReference type="ARBA" id="ARBA00023242"/>
    </source>
</evidence>
<protein>
    <recommendedName>
        <fullName evidence="6">Proteasome subunit alpha type</fullName>
    </recommendedName>
</protein>
<evidence type="ECO:0000256" key="1">
    <source>
        <dbReference type="ARBA" id="ARBA00002000"/>
    </source>
</evidence>
<sequence>MKIKLRSLAEEYLQHTLESKTMSSIATGYDLLASQFSPDGRIFQIEYAQKALLKSGTAIGLRGKDCVVLAAERLPASKLYEFDAYKRIFTLDLHIGVVLTGFTPDGRHLVETARTEAANYRNSYKQDIPLKHLKNRVAMYMHAYTCFGALRPFGASVMMASYNSDGPELVSIDLSGTSFDYFGCAVGKNQAAAKTEIEKLDLKNMEDWELLKEAARILYMVHDDKDKNFGMELSWVGKNTRGKHVNVPDQIFQEAQNYAVAAIEDRDSDEEF</sequence>
<dbReference type="InterPro" id="IPR001353">
    <property type="entry name" value="Proteasome_sua/b"/>
</dbReference>
<dbReference type="InterPro" id="IPR000426">
    <property type="entry name" value="Proteasome_asu_N"/>
</dbReference>
<dbReference type="GO" id="GO:0019773">
    <property type="term" value="C:proteasome core complex, alpha-subunit complex"/>
    <property type="evidence" value="ECO:0007669"/>
    <property type="project" value="UniProtKB-UniRule"/>
</dbReference>
<name>A0A8X6P1N0_NEPPI</name>
<comment type="subcellular location">
    <subcellularLocation>
        <location evidence="6">Cytoplasm</location>
    </subcellularLocation>
    <subcellularLocation>
        <location evidence="6">Nucleus</location>
    </subcellularLocation>
</comment>
<reference evidence="8" key="1">
    <citation type="submission" date="2020-08" db="EMBL/GenBank/DDBJ databases">
        <title>Multicomponent nature underlies the extraordinary mechanical properties of spider dragline silk.</title>
        <authorList>
            <person name="Kono N."/>
            <person name="Nakamura H."/>
            <person name="Mori M."/>
            <person name="Yoshida Y."/>
            <person name="Ohtoshi R."/>
            <person name="Malay A.D."/>
            <person name="Moran D.A.P."/>
            <person name="Tomita M."/>
            <person name="Numata K."/>
            <person name="Arakawa K."/>
        </authorList>
    </citation>
    <scope>NUCLEOTIDE SEQUENCE</scope>
</reference>
<dbReference type="PANTHER" id="PTHR11599">
    <property type="entry name" value="PROTEASOME SUBUNIT ALPHA/BETA"/>
    <property type="match status" value="1"/>
</dbReference>
<dbReference type="AlphaFoldDB" id="A0A8X6P1N0"/>
<dbReference type="Pfam" id="PF10584">
    <property type="entry name" value="Proteasome_A_N"/>
    <property type="match status" value="1"/>
</dbReference>
<evidence type="ECO:0000256" key="6">
    <source>
        <dbReference type="RuleBase" id="RU000551"/>
    </source>
</evidence>
<proteinExistence type="inferred from homology"/>
<dbReference type="Proteomes" id="UP000887013">
    <property type="component" value="Unassembled WGS sequence"/>
</dbReference>
<feature type="domain" description="Proteasome alpha-type subunits" evidence="7">
    <location>
        <begin position="29"/>
        <end position="51"/>
    </location>
</feature>
<keyword evidence="3 5" id="KW-0647">Proteasome</keyword>
<dbReference type="CDD" id="cd03751">
    <property type="entry name" value="proteasome_alpha_type_3"/>
    <property type="match status" value="1"/>
</dbReference>
<keyword evidence="9" id="KW-1185">Reference proteome</keyword>
<evidence type="ECO:0000256" key="5">
    <source>
        <dbReference type="PROSITE-ProRule" id="PRU00808"/>
    </source>
</evidence>
<comment type="function">
    <text evidence="1">The proteasome is a multicatalytic proteinase complex which is characterized by its ability to cleave peptides with Arg, Phe, Tyr, Leu, and Glu adjacent to the leaving group at neutral or slightly basic pH. The proteasome has an ATP-dependent proteolytic activity.</text>
</comment>
<comment type="caution">
    <text evidence="8">The sequence shown here is derived from an EMBL/GenBank/DDBJ whole genome shotgun (WGS) entry which is preliminary data.</text>
</comment>
<dbReference type="SUPFAM" id="SSF56235">
    <property type="entry name" value="N-terminal nucleophile aminohydrolases (Ntn hydrolases)"/>
    <property type="match status" value="1"/>
</dbReference>
<accession>A0A8X6P1N0</accession>
<dbReference type="Pfam" id="PF00227">
    <property type="entry name" value="Proteasome"/>
    <property type="match status" value="1"/>
</dbReference>
<dbReference type="SMART" id="SM00948">
    <property type="entry name" value="Proteasome_A_N"/>
    <property type="match status" value="1"/>
</dbReference>
<dbReference type="GO" id="GO:0006511">
    <property type="term" value="P:ubiquitin-dependent protein catabolic process"/>
    <property type="evidence" value="ECO:0007669"/>
    <property type="project" value="InterPro"/>
</dbReference>
<dbReference type="GO" id="GO:0005634">
    <property type="term" value="C:nucleus"/>
    <property type="evidence" value="ECO:0007669"/>
    <property type="project" value="UniProtKB-SubCell"/>
</dbReference>
<comment type="similarity">
    <text evidence="5 6">Belongs to the peptidase T1A family.</text>
</comment>
<gene>
    <name evidence="8" type="primary">Psma3</name>
    <name evidence="8" type="ORF">NPIL_600461</name>
</gene>
<dbReference type="PROSITE" id="PS51475">
    <property type="entry name" value="PROTEASOME_ALPHA_2"/>
    <property type="match status" value="1"/>
</dbReference>
<dbReference type="EMBL" id="BMAW01015988">
    <property type="protein sequence ID" value="GFT46527.1"/>
    <property type="molecule type" value="Genomic_DNA"/>
</dbReference>
<comment type="subunit">
    <text evidence="6">The 20S proteasome core is composed of 28 subunits that are arranged in four stacked rings, resulting in a barrel-shaped structure. The two end rings are each formed by seven alpha subunits, and the two central rings are each formed by seven beta subunits.</text>
</comment>
<dbReference type="PROSITE" id="PS00388">
    <property type="entry name" value="PROTEASOME_ALPHA_1"/>
    <property type="match status" value="1"/>
</dbReference>
<organism evidence="8 9">
    <name type="scientific">Nephila pilipes</name>
    <name type="common">Giant wood spider</name>
    <name type="synonym">Nephila maculata</name>
    <dbReference type="NCBI Taxonomy" id="299642"/>
    <lineage>
        <taxon>Eukaryota</taxon>
        <taxon>Metazoa</taxon>
        <taxon>Ecdysozoa</taxon>
        <taxon>Arthropoda</taxon>
        <taxon>Chelicerata</taxon>
        <taxon>Arachnida</taxon>
        <taxon>Araneae</taxon>
        <taxon>Araneomorphae</taxon>
        <taxon>Entelegynae</taxon>
        <taxon>Araneoidea</taxon>
        <taxon>Nephilidae</taxon>
        <taxon>Nephila</taxon>
    </lineage>
</organism>
<dbReference type="OrthoDB" id="40134at2759"/>
<dbReference type="Gene3D" id="3.60.20.10">
    <property type="entry name" value="Glutamine Phosphoribosylpyrophosphate, subunit 1, domain 1"/>
    <property type="match status" value="1"/>
</dbReference>
<keyword evidence="2 6" id="KW-0963">Cytoplasm</keyword>
<keyword evidence="4 6" id="KW-0539">Nucleus</keyword>
<evidence type="ECO:0000256" key="3">
    <source>
        <dbReference type="ARBA" id="ARBA00022942"/>
    </source>
</evidence>
<dbReference type="GO" id="GO:0005737">
    <property type="term" value="C:cytoplasm"/>
    <property type="evidence" value="ECO:0007669"/>
    <property type="project" value="UniProtKB-SubCell"/>
</dbReference>
<evidence type="ECO:0000256" key="2">
    <source>
        <dbReference type="ARBA" id="ARBA00022490"/>
    </source>
</evidence>